<dbReference type="Proteomes" id="UP000053815">
    <property type="component" value="Unassembled WGS sequence"/>
</dbReference>
<evidence type="ECO:0000313" key="7">
    <source>
        <dbReference type="EMBL" id="GAN08827.1"/>
    </source>
</evidence>
<dbReference type="GO" id="GO:0046872">
    <property type="term" value="F:metal ion binding"/>
    <property type="evidence" value="ECO:0007669"/>
    <property type="project" value="UniProtKB-UniRule"/>
</dbReference>
<keyword evidence="8" id="KW-1185">Reference proteome</keyword>
<evidence type="ECO:0000259" key="6">
    <source>
        <dbReference type="PROSITE" id="PS50255"/>
    </source>
</evidence>
<protein>
    <submittedName>
        <fullName evidence="7">Cytochrome b5</fullName>
    </submittedName>
</protein>
<keyword evidence="1 5" id="KW-0349">Heme</keyword>
<feature type="domain" description="Cytochrome b5 heme-binding" evidence="6">
    <location>
        <begin position="1"/>
        <end position="77"/>
    </location>
</feature>
<dbReference type="GO" id="GO:0020037">
    <property type="term" value="F:heme binding"/>
    <property type="evidence" value="ECO:0007669"/>
    <property type="project" value="UniProtKB-UniRule"/>
</dbReference>
<dbReference type="GO" id="GO:0016020">
    <property type="term" value="C:membrane"/>
    <property type="evidence" value="ECO:0007669"/>
    <property type="project" value="TreeGrafter"/>
</dbReference>
<dbReference type="PANTHER" id="PTHR19359">
    <property type="entry name" value="CYTOCHROME B5"/>
    <property type="match status" value="1"/>
</dbReference>
<dbReference type="PROSITE" id="PS50255">
    <property type="entry name" value="CYTOCHROME_B5_2"/>
    <property type="match status" value="1"/>
</dbReference>
<dbReference type="SUPFAM" id="SSF55856">
    <property type="entry name" value="Cytochrome b5-like heme/steroid binding domain"/>
    <property type="match status" value="1"/>
</dbReference>
<evidence type="ECO:0000256" key="4">
    <source>
        <dbReference type="ARBA" id="ARBA00038168"/>
    </source>
</evidence>
<proteinExistence type="inferred from homology"/>
<dbReference type="SMART" id="SM01117">
    <property type="entry name" value="Cyt-b5"/>
    <property type="match status" value="1"/>
</dbReference>
<dbReference type="STRING" id="91626.A0A0C9MZ04"/>
<evidence type="ECO:0000256" key="5">
    <source>
        <dbReference type="RuleBase" id="RU362121"/>
    </source>
</evidence>
<dbReference type="InterPro" id="IPR018506">
    <property type="entry name" value="Cyt_B5_heme-BS"/>
</dbReference>
<gene>
    <name evidence="7" type="ORF">MAM1_0226c08344</name>
</gene>
<name>A0A0C9MZ04_9FUNG</name>
<dbReference type="InterPro" id="IPR001199">
    <property type="entry name" value="Cyt_B5-like_heme/steroid-bd"/>
</dbReference>
<dbReference type="InterPro" id="IPR050668">
    <property type="entry name" value="Cytochrome_b5"/>
</dbReference>
<dbReference type="FunFam" id="3.10.120.10:FF:000007">
    <property type="entry name" value="Sulfite oxidase, mitochondrial"/>
    <property type="match status" value="1"/>
</dbReference>
<evidence type="ECO:0000256" key="1">
    <source>
        <dbReference type="ARBA" id="ARBA00022617"/>
    </source>
</evidence>
<dbReference type="PRINTS" id="PR00363">
    <property type="entry name" value="CYTOCHROMEB5"/>
</dbReference>
<dbReference type="InterPro" id="IPR036400">
    <property type="entry name" value="Cyt_B5-like_heme/steroid_sf"/>
</dbReference>
<dbReference type="PANTHER" id="PTHR19359:SF14">
    <property type="entry name" value="CYTOCHROME B5 A"/>
    <property type="match status" value="1"/>
</dbReference>
<keyword evidence="3 5" id="KW-0408">Iron</keyword>
<sequence length="88" mass="9685">MKSYTIEQVAQHNTAKDIWIIVDGKVFDLTEFINDHPGGKKVLTKVAGKDATKQFNTFHNDAIMQRVGLPMQIGVIGDANAEGTKSKL</sequence>
<comment type="similarity">
    <text evidence="4 5">Belongs to the cytochrome b5 family.</text>
</comment>
<evidence type="ECO:0000256" key="2">
    <source>
        <dbReference type="ARBA" id="ARBA00022723"/>
    </source>
</evidence>
<evidence type="ECO:0000256" key="3">
    <source>
        <dbReference type="ARBA" id="ARBA00023004"/>
    </source>
</evidence>
<dbReference type="Pfam" id="PF00173">
    <property type="entry name" value="Cyt-b5"/>
    <property type="match status" value="1"/>
</dbReference>
<keyword evidence="2 5" id="KW-0479">Metal-binding</keyword>
<evidence type="ECO:0000313" key="8">
    <source>
        <dbReference type="Proteomes" id="UP000053815"/>
    </source>
</evidence>
<dbReference type="OrthoDB" id="260519at2759"/>
<dbReference type="Gene3D" id="3.10.120.10">
    <property type="entry name" value="Cytochrome b5-like heme/steroid binding domain"/>
    <property type="match status" value="1"/>
</dbReference>
<dbReference type="PROSITE" id="PS00191">
    <property type="entry name" value="CYTOCHROME_B5_1"/>
    <property type="match status" value="1"/>
</dbReference>
<organism evidence="7">
    <name type="scientific">Mucor ambiguus</name>
    <dbReference type="NCBI Taxonomy" id="91626"/>
    <lineage>
        <taxon>Eukaryota</taxon>
        <taxon>Fungi</taxon>
        <taxon>Fungi incertae sedis</taxon>
        <taxon>Mucoromycota</taxon>
        <taxon>Mucoromycotina</taxon>
        <taxon>Mucoromycetes</taxon>
        <taxon>Mucorales</taxon>
        <taxon>Mucorineae</taxon>
        <taxon>Mucoraceae</taxon>
        <taxon>Mucor</taxon>
    </lineage>
</organism>
<accession>A0A0C9MZ04</accession>
<reference evidence="7" key="1">
    <citation type="submission" date="2014-09" db="EMBL/GenBank/DDBJ databases">
        <title>Draft genome sequence of an oleaginous Mucoromycotina fungus Mucor ambiguus NBRC6742.</title>
        <authorList>
            <person name="Takeda I."/>
            <person name="Yamane N."/>
            <person name="Morita T."/>
            <person name="Tamano K."/>
            <person name="Machida M."/>
            <person name="Baker S."/>
            <person name="Koike H."/>
        </authorList>
    </citation>
    <scope>NUCLEOTIDE SEQUENCE</scope>
    <source>
        <strain evidence="7">NBRC 6742</strain>
    </source>
</reference>
<dbReference type="EMBL" id="DF836515">
    <property type="protein sequence ID" value="GAN08827.1"/>
    <property type="molecule type" value="Genomic_DNA"/>
</dbReference>
<dbReference type="AlphaFoldDB" id="A0A0C9MZ04"/>